<name>A0A4R7ZFX2_9ACTN</name>
<feature type="chain" id="PRO_5020872254" description="Secreted protein" evidence="1">
    <location>
        <begin position="29"/>
        <end position="72"/>
    </location>
</feature>
<evidence type="ECO:0000313" key="2">
    <source>
        <dbReference type="EMBL" id="TDW15201.1"/>
    </source>
</evidence>
<protein>
    <recommendedName>
        <fullName evidence="4">Secreted protein</fullName>
    </recommendedName>
</protein>
<sequence>MRKRAAAVVLTAGLAATALLGVATPAQAADWVEVGVYPTKFQCIDAGQTYQREGWDYSCRTRPAGDWLLFIK</sequence>
<feature type="signal peptide" evidence="1">
    <location>
        <begin position="1"/>
        <end position="28"/>
    </location>
</feature>
<dbReference type="Proteomes" id="UP000295447">
    <property type="component" value="Unassembled WGS sequence"/>
</dbReference>
<keyword evidence="3" id="KW-1185">Reference proteome</keyword>
<dbReference type="EMBL" id="SODF01000003">
    <property type="protein sequence ID" value="TDW15201.1"/>
    <property type="molecule type" value="Genomic_DNA"/>
</dbReference>
<comment type="caution">
    <text evidence="2">The sequence shown here is derived from an EMBL/GenBank/DDBJ whole genome shotgun (WGS) entry which is preliminary data.</text>
</comment>
<evidence type="ECO:0000313" key="3">
    <source>
        <dbReference type="Proteomes" id="UP000295447"/>
    </source>
</evidence>
<dbReference type="OrthoDB" id="3483663at2"/>
<evidence type="ECO:0008006" key="4">
    <source>
        <dbReference type="Google" id="ProtNLM"/>
    </source>
</evidence>
<keyword evidence="1" id="KW-0732">Signal</keyword>
<reference evidence="2 3" key="1">
    <citation type="submission" date="2019-03" db="EMBL/GenBank/DDBJ databases">
        <title>Genomic Encyclopedia of Type Strains, Phase III (KMG-III): the genomes of soil and plant-associated and newly described type strains.</title>
        <authorList>
            <person name="Whitman W."/>
        </authorList>
    </citation>
    <scope>NUCLEOTIDE SEQUENCE [LARGE SCALE GENOMIC DNA]</scope>
    <source>
        <strain evidence="2 3">VKM Ac-2570</strain>
    </source>
</reference>
<proteinExistence type="predicted"/>
<organism evidence="2 3">
    <name type="scientific">Kribbella kalugense</name>
    <dbReference type="NCBI Taxonomy" id="2512221"/>
    <lineage>
        <taxon>Bacteria</taxon>
        <taxon>Bacillati</taxon>
        <taxon>Actinomycetota</taxon>
        <taxon>Actinomycetes</taxon>
        <taxon>Propionibacteriales</taxon>
        <taxon>Kribbellaceae</taxon>
        <taxon>Kribbella</taxon>
    </lineage>
</organism>
<dbReference type="RefSeq" id="WP_134123093.1">
    <property type="nucleotide sequence ID" value="NZ_SODF01000003.1"/>
</dbReference>
<dbReference type="AlphaFoldDB" id="A0A4R7ZFX2"/>
<evidence type="ECO:0000256" key="1">
    <source>
        <dbReference type="SAM" id="SignalP"/>
    </source>
</evidence>
<gene>
    <name evidence="2" type="ORF">EV650_6683</name>
</gene>
<accession>A0A4R7ZFX2</accession>